<dbReference type="RefSeq" id="XP_033663915.1">
    <property type="nucleotide sequence ID" value="XM_033808127.1"/>
</dbReference>
<dbReference type="Proteomes" id="UP000799537">
    <property type="component" value="Unassembled WGS sequence"/>
</dbReference>
<reference evidence="4" key="1">
    <citation type="journal article" date="2020" name="Stud. Mycol.">
        <title>101 Dothideomycetes genomes: a test case for predicting lifestyles and emergence of pathogens.</title>
        <authorList>
            <person name="Haridas S."/>
            <person name="Albert R."/>
            <person name="Binder M."/>
            <person name="Bloem J."/>
            <person name="Labutti K."/>
            <person name="Salamov A."/>
            <person name="Andreopoulos B."/>
            <person name="Baker S."/>
            <person name="Barry K."/>
            <person name="Bills G."/>
            <person name="Bluhm B."/>
            <person name="Cannon C."/>
            <person name="Castanera R."/>
            <person name="Culley D."/>
            <person name="Daum C."/>
            <person name="Ezra D."/>
            <person name="Gonzalez J."/>
            <person name="Henrissat B."/>
            <person name="Kuo A."/>
            <person name="Liang C."/>
            <person name="Lipzen A."/>
            <person name="Lutzoni F."/>
            <person name="Magnuson J."/>
            <person name="Mondo S."/>
            <person name="Nolan M."/>
            <person name="Ohm R."/>
            <person name="Pangilinan J."/>
            <person name="Park H.-J."/>
            <person name="Ramirez L."/>
            <person name="Alfaro M."/>
            <person name="Sun H."/>
            <person name="Tritt A."/>
            <person name="Yoshinaga Y."/>
            <person name="Zwiers L.-H."/>
            <person name="Turgeon B."/>
            <person name="Goodwin S."/>
            <person name="Spatafora J."/>
            <person name="Crous P."/>
            <person name="Grigoriev I."/>
        </authorList>
    </citation>
    <scope>NUCLEOTIDE SEQUENCE</scope>
    <source>
        <strain evidence="4">ATCC 36951</strain>
    </source>
</reference>
<dbReference type="GO" id="GO:0016491">
    <property type="term" value="F:oxidoreductase activity"/>
    <property type="evidence" value="ECO:0007669"/>
    <property type="project" value="UniProtKB-KW"/>
</dbReference>
<evidence type="ECO:0000256" key="1">
    <source>
        <dbReference type="ARBA" id="ARBA00022857"/>
    </source>
</evidence>
<accession>A0A6A6CC52</accession>
<evidence type="ECO:0000313" key="5">
    <source>
        <dbReference type="Proteomes" id="UP000799537"/>
    </source>
</evidence>
<protein>
    <recommendedName>
        <fullName evidence="3">NmrA-like domain-containing protein</fullName>
    </recommendedName>
</protein>
<dbReference type="OrthoDB" id="419598at2759"/>
<gene>
    <name evidence="4" type="ORF">M409DRAFT_26473</name>
</gene>
<keyword evidence="5" id="KW-1185">Reference proteome</keyword>
<dbReference type="PANTHER" id="PTHR47706">
    <property type="entry name" value="NMRA-LIKE FAMILY PROTEIN"/>
    <property type="match status" value="1"/>
</dbReference>
<keyword evidence="2" id="KW-0560">Oxidoreductase</keyword>
<dbReference type="InterPro" id="IPR036291">
    <property type="entry name" value="NAD(P)-bd_dom_sf"/>
</dbReference>
<dbReference type="PANTHER" id="PTHR47706:SF7">
    <property type="entry name" value="CIPA-LIKE, PUTATIVE (AFU_ORTHOLOGUE AFUA_1G01630)-RELATED"/>
    <property type="match status" value="1"/>
</dbReference>
<evidence type="ECO:0000313" key="4">
    <source>
        <dbReference type="EMBL" id="KAF2163026.1"/>
    </source>
</evidence>
<evidence type="ECO:0000259" key="3">
    <source>
        <dbReference type="Pfam" id="PF05368"/>
    </source>
</evidence>
<dbReference type="EMBL" id="ML993610">
    <property type="protein sequence ID" value="KAF2163026.1"/>
    <property type="molecule type" value="Genomic_DNA"/>
</dbReference>
<dbReference type="InterPro" id="IPR008030">
    <property type="entry name" value="NmrA-like"/>
</dbReference>
<keyword evidence="1" id="KW-0521">NADP</keyword>
<feature type="domain" description="NmrA-like" evidence="3">
    <location>
        <begin position="5"/>
        <end position="105"/>
    </location>
</feature>
<organism evidence="4 5">
    <name type="scientific">Zasmidium cellare ATCC 36951</name>
    <dbReference type="NCBI Taxonomy" id="1080233"/>
    <lineage>
        <taxon>Eukaryota</taxon>
        <taxon>Fungi</taxon>
        <taxon>Dikarya</taxon>
        <taxon>Ascomycota</taxon>
        <taxon>Pezizomycotina</taxon>
        <taxon>Dothideomycetes</taxon>
        <taxon>Dothideomycetidae</taxon>
        <taxon>Mycosphaerellales</taxon>
        <taxon>Mycosphaerellaceae</taxon>
        <taxon>Zasmidium</taxon>
    </lineage>
</organism>
<evidence type="ECO:0000256" key="2">
    <source>
        <dbReference type="ARBA" id="ARBA00023002"/>
    </source>
</evidence>
<sequence>MNRIQRVAIVGAGGRLGSFVIDELIASDLFTVTAIRRPESKSQLPPGIPEVEIVNYSDKSAVVDALRGQDALVITLNFFAAPESQKQLVDAAVEAGVKFIMPNEWAFPGADGKLGKDIGMGLGVVAHREYIESAITGKDTSWISITCGPWYEFSLVCGFDCSSSARFGFDFDAKTVTFFDHDGRSKIHTTTWNQVARGVLALLSLPIDSGMGHAGPSLSDFKNSSVHIASFLISQHDMFESILRLRGERVNGWTIEREDTQARFDRTSKMVGNEDKMINLEGMVTRMYTRFFWPDGSGTFSDKLANEQLSLPNKDLDDATAYALKLLGEKSVKLQL</sequence>
<dbReference type="InterPro" id="IPR051609">
    <property type="entry name" value="NmrA/Isoflavone_reductase-like"/>
</dbReference>
<dbReference type="AlphaFoldDB" id="A0A6A6CC52"/>
<proteinExistence type="predicted"/>
<dbReference type="Gene3D" id="3.40.50.720">
    <property type="entry name" value="NAD(P)-binding Rossmann-like Domain"/>
    <property type="match status" value="1"/>
</dbReference>
<name>A0A6A6CC52_ZASCE</name>
<dbReference type="SUPFAM" id="SSF51735">
    <property type="entry name" value="NAD(P)-binding Rossmann-fold domains"/>
    <property type="match status" value="1"/>
</dbReference>
<dbReference type="GeneID" id="54561399"/>
<dbReference type="Pfam" id="PF05368">
    <property type="entry name" value="NmrA"/>
    <property type="match status" value="1"/>
</dbReference>